<keyword evidence="7 9" id="KW-0472">Membrane</keyword>
<evidence type="ECO:0000256" key="8">
    <source>
        <dbReference type="SAM" id="MobiDB-lite"/>
    </source>
</evidence>
<evidence type="ECO:0000256" key="9">
    <source>
        <dbReference type="SAM" id="Phobius"/>
    </source>
</evidence>
<dbReference type="Pfam" id="PF10034">
    <property type="entry name" value="Dpy19"/>
    <property type="match status" value="1"/>
</dbReference>
<feature type="transmembrane region" description="Helical" evidence="9">
    <location>
        <begin position="285"/>
        <end position="305"/>
    </location>
</feature>
<gene>
    <name evidence="10" type="primary">DPY19L3</name>
    <name evidence="10" type="ORF">BLAG_LOCUS7467</name>
</gene>
<evidence type="ECO:0000256" key="2">
    <source>
        <dbReference type="ARBA" id="ARBA00008744"/>
    </source>
</evidence>
<dbReference type="OrthoDB" id="6019623at2759"/>
<name>A0A8J9Z071_BRALA</name>
<feature type="transmembrane region" description="Helical" evidence="9">
    <location>
        <begin position="231"/>
        <end position="254"/>
    </location>
</feature>
<evidence type="ECO:0000313" key="11">
    <source>
        <dbReference type="Proteomes" id="UP000838412"/>
    </source>
</evidence>
<organism evidence="10 11">
    <name type="scientific">Branchiostoma lanceolatum</name>
    <name type="common">Common lancelet</name>
    <name type="synonym">Amphioxus lanceolatum</name>
    <dbReference type="NCBI Taxonomy" id="7740"/>
    <lineage>
        <taxon>Eukaryota</taxon>
        <taxon>Metazoa</taxon>
        <taxon>Chordata</taxon>
        <taxon>Cephalochordata</taxon>
        <taxon>Leptocardii</taxon>
        <taxon>Amphioxiformes</taxon>
        <taxon>Branchiostomatidae</taxon>
        <taxon>Branchiostoma</taxon>
    </lineage>
</organism>
<dbReference type="PANTHER" id="PTHR31488">
    <property type="entry name" value="DPY-19-LIKE 1, LIKE (H. SAPIENS)"/>
    <property type="match status" value="1"/>
</dbReference>
<feature type="transmembrane region" description="Helical" evidence="9">
    <location>
        <begin position="59"/>
        <end position="78"/>
    </location>
</feature>
<keyword evidence="11" id="KW-1185">Reference proteome</keyword>
<keyword evidence="6 9" id="KW-1133">Transmembrane helix</keyword>
<dbReference type="EMBL" id="OV696699">
    <property type="protein sequence ID" value="CAH1244977.1"/>
    <property type="molecule type" value="Genomic_DNA"/>
</dbReference>
<proteinExistence type="inferred from homology"/>
<feature type="transmembrane region" description="Helical" evidence="9">
    <location>
        <begin position="565"/>
        <end position="583"/>
    </location>
</feature>
<reference evidence="10" key="1">
    <citation type="submission" date="2022-01" db="EMBL/GenBank/DDBJ databases">
        <authorList>
            <person name="Braso-Vives M."/>
        </authorList>
    </citation>
    <scope>NUCLEOTIDE SEQUENCE</scope>
</reference>
<keyword evidence="5 9" id="KW-0812">Transmembrane</keyword>
<keyword evidence="3" id="KW-0328">Glycosyltransferase</keyword>
<evidence type="ECO:0000256" key="6">
    <source>
        <dbReference type="ARBA" id="ARBA00022989"/>
    </source>
</evidence>
<evidence type="ECO:0000256" key="3">
    <source>
        <dbReference type="ARBA" id="ARBA00022676"/>
    </source>
</evidence>
<sequence length="751" mass="85315">MLWGPSLAESDCGSTGGLCQQEFMAVRRRKGGRDGVSSSEAETVDCQEKKDAGGSNAGFRWTPVSILSVAVGLFMAYYSGSTHGWLMATLHENVLWFSNIKEVEREISFRTETGLYYSYYKQLVNAPTIAQGLYELVHDNITEHGKTINILERFNIYQEVVMALLYRFLSLQNRVEPVYFYIHAVFGLHSVLVMSLYGTTWLLSGSWLAGILSAAFYTFNKVDTTRVEFTIALRESWALPFWYMQMFLLTVFFHPKLHRSLKVVTVALLFVCTFCFALTWQFAQFALLLQAMALFGCAVLDVIPAQKICQVWLIQAGSLLAVCVCQFFNKMVLCSLVLSFIPSAMLVIAFKERVFARRGLPWQFTGLVLNVILVMVSMLLFNKYVIKTIIRTDADQHIFNFLMGKFGLSGNQRDFHAQLYLCETAFRVLPLDTFVRLSKSLVFPLYAVFHFCVLLVLMQSVLQNWRPPMYSTEDQATRSDVQNQPLPSGSAHPLLLQRPQLAYHAISAAVFGCLAVSTMRFKYLWTPHMCVLAAAGVADFDAWKILLNKLHVGLSESKVHLCRHIVTAGILALLFAVALPSTLEELKILKEFHDPDTVQLMEWIKMETPRGAAFTGSMQLMAGVKLCTGRPITNHPHYEDRDLRNRTKQLYQIYGRRHPQEVHAILKAHGTSYIIIENSICYERGHNIGCRLRDLMDMTNHHIVEGGTTGSEDHPATHPRFCHAIQSGAPEYRKYFTMVFQNKTFRTYKVS</sequence>
<accession>A0A8J9Z071</accession>
<feature type="transmembrane region" description="Helical" evidence="9">
    <location>
        <begin position="362"/>
        <end position="381"/>
    </location>
</feature>
<feature type="region of interest" description="Disordered" evidence="8">
    <location>
        <begin position="30"/>
        <end position="52"/>
    </location>
</feature>
<evidence type="ECO:0000256" key="5">
    <source>
        <dbReference type="ARBA" id="ARBA00022692"/>
    </source>
</evidence>
<evidence type="ECO:0000256" key="1">
    <source>
        <dbReference type="ARBA" id="ARBA00004141"/>
    </source>
</evidence>
<feature type="transmembrane region" description="Helical" evidence="9">
    <location>
        <begin position="333"/>
        <end position="350"/>
    </location>
</feature>
<comment type="similarity">
    <text evidence="2">Belongs to the dpy-19 family.</text>
</comment>
<keyword evidence="4" id="KW-0808">Transferase</keyword>
<dbReference type="GO" id="GO:0005637">
    <property type="term" value="C:nuclear inner membrane"/>
    <property type="evidence" value="ECO:0007669"/>
    <property type="project" value="TreeGrafter"/>
</dbReference>
<feature type="transmembrane region" description="Helical" evidence="9">
    <location>
        <begin position="441"/>
        <end position="462"/>
    </location>
</feature>
<comment type="subcellular location">
    <subcellularLocation>
        <location evidence="1">Membrane</location>
        <topology evidence="1">Multi-pass membrane protein</topology>
    </subcellularLocation>
</comment>
<feature type="transmembrane region" description="Helical" evidence="9">
    <location>
        <begin position="260"/>
        <end position="278"/>
    </location>
</feature>
<dbReference type="PANTHER" id="PTHR31488:SF3">
    <property type="entry name" value="C-MANNOSYLTRANSFERASE DPY19L3"/>
    <property type="match status" value="1"/>
</dbReference>
<evidence type="ECO:0000313" key="10">
    <source>
        <dbReference type="EMBL" id="CAH1244977.1"/>
    </source>
</evidence>
<feature type="transmembrane region" description="Helical" evidence="9">
    <location>
        <begin position="501"/>
        <end position="519"/>
    </location>
</feature>
<dbReference type="InterPro" id="IPR018732">
    <property type="entry name" value="Dpy-19/Dpy-19-like"/>
</dbReference>
<protein>
    <submittedName>
        <fullName evidence="10">DPY19L3 protein</fullName>
    </submittedName>
</protein>
<evidence type="ECO:0000256" key="7">
    <source>
        <dbReference type="ARBA" id="ARBA00023136"/>
    </source>
</evidence>
<dbReference type="GO" id="GO:0000030">
    <property type="term" value="F:mannosyltransferase activity"/>
    <property type="evidence" value="ECO:0007669"/>
    <property type="project" value="TreeGrafter"/>
</dbReference>
<dbReference type="Proteomes" id="UP000838412">
    <property type="component" value="Chromosome 14"/>
</dbReference>
<dbReference type="AlphaFoldDB" id="A0A8J9Z071"/>
<evidence type="ECO:0000256" key="4">
    <source>
        <dbReference type="ARBA" id="ARBA00022679"/>
    </source>
</evidence>